<dbReference type="EMBL" id="JAAAUY010000201">
    <property type="protein sequence ID" value="KAF9333464.1"/>
    <property type="molecule type" value="Genomic_DNA"/>
</dbReference>
<dbReference type="Pfam" id="PF00169">
    <property type="entry name" value="PH"/>
    <property type="match status" value="1"/>
</dbReference>
<dbReference type="InterPro" id="IPR051707">
    <property type="entry name" value="PI-Interact_SigTrans_Reg"/>
</dbReference>
<dbReference type="InterPro" id="IPR011993">
    <property type="entry name" value="PH-like_dom_sf"/>
</dbReference>
<dbReference type="SMART" id="SM00233">
    <property type="entry name" value="PH"/>
    <property type="match status" value="1"/>
</dbReference>
<dbReference type="PANTHER" id="PTHR14336">
    <property type="entry name" value="TANDEM PH DOMAIN CONTAINING PROTEIN"/>
    <property type="match status" value="1"/>
</dbReference>
<evidence type="ECO:0000313" key="3">
    <source>
        <dbReference type="EMBL" id="KAF9333464.1"/>
    </source>
</evidence>
<feature type="region of interest" description="Disordered" evidence="1">
    <location>
        <begin position="191"/>
        <end position="246"/>
    </location>
</feature>
<feature type="compositionally biased region" description="Pro residues" evidence="1">
    <location>
        <begin position="636"/>
        <end position="647"/>
    </location>
</feature>
<evidence type="ECO:0000313" key="4">
    <source>
        <dbReference type="Proteomes" id="UP000696485"/>
    </source>
</evidence>
<name>A0A9P5VN83_9FUNG</name>
<feature type="compositionally biased region" description="Low complexity" evidence="1">
    <location>
        <begin position="338"/>
        <end position="351"/>
    </location>
</feature>
<dbReference type="InterPro" id="IPR001849">
    <property type="entry name" value="PH_domain"/>
</dbReference>
<feature type="compositionally biased region" description="Pro residues" evidence="1">
    <location>
        <begin position="264"/>
        <end position="280"/>
    </location>
</feature>
<evidence type="ECO:0000256" key="1">
    <source>
        <dbReference type="SAM" id="MobiDB-lite"/>
    </source>
</evidence>
<feature type="region of interest" description="Disordered" evidence="1">
    <location>
        <begin position="823"/>
        <end position="896"/>
    </location>
</feature>
<feature type="compositionally biased region" description="Polar residues" evidence="1">
    <location>
        <begin position="224"/>
        <end position="233"/>
    </location>
</feature>
<feature type="compositionally biased region" description="Acidic residues" evidence="1">
    <location>
        <begin position="823"/>
        <end position="834"/>
    </location>
</feature>
<proteinExistence type="predicted"/>
<feature type="region of interest" description="Disordered" evidence="1">
    <location>
        <begin position="486"/>
        <end position="550"/>
    </location>
</feature>
<keyword evidence="4" id="KW-1185">Reference proteome</keyword>
<evidence type="ECO:0000259" key="2">
    <source>
        <dbReference type="PROSITE" id="PS50003"/>
    </source>
</evidence>
<dbReference type="PROSITE" id="PS50003">
    <property type="entry name" value="PH_DOMAIN"/>
    <property type="match status" value="1"/>
</dbReference>
<organism evidence="3 4">
    <name type="scientific">Podila minutissima</name>
    <dbReference type="NCBI Taxonomy" id="64525"/>
    <lineage>
        <taxon>Eukaryota</taxon>
        <taxon>Fungi</taxon>
        <taxon>Fungi incertae sedis</taxon>
        <taxon>Mucoromycota</taxon>
        <taxon>Mortierellomycotina</taxon>
        <taxon>Mortierellomycetes</taxon>
        <taxon>Mortierellales</taxon>
        <taxon>Mortierellaceae</taxon>
        <taxon>Podila</taxon>
    </lineage>
</organism>
<feature type="compositionally biased region" description="Polar residues" evidence="1">
    <location>
        <begin position="541"/>
        <end position="550"/>
    </location>
</feature>
<comment type="caution">
    <text evidence="3">The sequence shown here is derived from an EMBL/GenBank/DDBJ whole genome shotgun (WGS) entry which is preliminary data.</text>
</comment>
<dbReference type="Gene3D" id="2.30.29.30">
    <property type="entry name" value="Pleckstrin-homology domain (PH domain)/Phosphotyrosine-binding domain (PTB)"/>
    <property type="match status" value="1"/>
</dbReference>
<reference evidence="3" key="1">
    <citation type="journal article" date="2020" name="Fungal Divers.">
        <title>Resolving the Mortierellaceae phylogeny through synthesis of multi-gene phylogenetics and phylogenomics.</title>
        <authorList>
            <person name="Vandepol N."/>
            <person name="Liber J."/>
            <person name="Desiro A."/>
            <person name="Na H."/>
            <person name="Kennedy M."/>
            <person name="Barry K."/>
            <person name="Grigoriev I.V."/>
            <person name="Miller A.N."/>
            <person name="O'Donnell K."/>
            <person name="Stajich J.E."/>
            <person name="Bonito G."/>
        </authorList>
    </citation>
    <scope>NUCLEOTIDE SEQUENCE</scope>
    <source>
        <strain evidence="3">NVP1</strain>
    </source>
</reference>
<dbReference type="AlphaFoldDB" id="A0A9P5VN83"/>
<feature type="compositionally biased region" description="Basic and acidic residues" evidence="1">
    <location>
        <begin position="876"/>
        <end position="896"/>
    </location>
</feature>
<feature type="compositionally biased region" description="Low complexity" evidence="1">
    <location>
        <begin position="371"/>
        <end position="397"/>
    </location>
</feature>
<protein>
    <submittedName>
        <fullName evidence="3">Pleckstrin y domain-containing A member 2</fullName>
    </submittedName>
</protein>
<feature type="compositionally biased region" description="Basic residues" evidence="1">
    <location>
        <begin position="652"/>
        <end position="667"/>
    </location>
</feature>
<feature type="compositionally biased region" description="Acidic residues" evidence="1">
    <location>
        <begin position="1"/>
        <end position="10"/>
    </location>
</feature>
<feature type="region of interest" description="Disordered" evidence="1">
    <location>
        <begin position="318"/>
        <end position="415"/>
    </location>
</feature>
<dbReference type="SUPFAM" id="SSF50729">
    <property type="entry name" value="PH domain-like"/>
    <property type="match status" value="1"/>
</dbReference>
<feature type="region of interest" description="Disordered" evidence="1">
    <location>
        <begin position="1"/>
        <end position="32"/>
    </location>
</feature>
<accession>A0A9P5VN83</accession>
<dbReference type="CDD" id="cd00821">
    <property type="entry name" value="PH"/>
    <property type="match status" value="1"/>
</dbReference>
<feature type="domain" description="PH" evidence="2">
    <location>
        <begin position="79"/>
        <end position="181"/>
    </location>
</feature>
<gene>
    <name evidence="3" type="primary">PLEKHA2</name>
    <name evidence="3" type="ORF">BG006_003624</name>
</gene>
<feature type="region of interest" description="Disordered" evidence="1">
    <location>
        <begin position="634"/>
        <end position="667"/>
    </location>
</feature>
<sequence length="910" mass="98551">MSPLTTDDDSSSTTSRQRTRKPSKTGSLPLSPLGVYVNGNSVSTLSLQGPGNKRSTGFDIKAALPPPMPELRVRHLQRGATYVGYLTKFSSRTFFSRKQWKRRYFILHQKSLHCFKSSDPQHPLLESLTLCAETIVCVTDIFSGKRFCLQITCPGEKNWYVLADSAGEMSGWLKELKGTVLQFRSMHLNSRPGTHYSDSSEMSDLSISSLTMDPPSIPAIPSQYDYQPNTYGGSPSSPPPRPVHPSILASSQAMLYQGPHVSLNPPPRTLTPKPTPPTPTPGQEQRRKNSTVSTQSAADYASFGTVMERAEALSPVDDESLPFPFETPVPVPRQRKGSSSTVSSHRVSIVVDRPDSIVTLPRRSSQRHMGSPSRPMSPVSSRPMSPNRPNLRSSLVVSPPPRSIHRPASVSVRHSTQIPSPMEIAAMGLASTATTLTEGSLARITSIRHTRDISTLSQYNGTTSPTSLKHSSSRFSVLSANFATAPPTAALPPAPVSAPASLASSERPMSPLPDLTTAPTLPLPEPPKSPISAGTRAALSHSLSNGSTRRISIIPRHHDPDVMLTCSRSKAARFRTQSQDSPLTTIARNTTPPPRLVAVATNTYEEGSDPAVMKAERASMIRSLMSSPIQKTFVLPAPPTCSQPEPPVSGHQHNHHRQSSSSSHKHSLSSSSFCSISSIGSASSNYSTPPSPSSLYPVFSQGIPMSPKKVSNRDSSLPRMSLLTLPPGSVPMPPQTALPPIPICVSVPTSSTVTPEKTCMPLEVNHVCDKESTDVREGVQEENECPRVSAAQGEMDQASEAETVVLPSDEHVHAMEFEMILEEEEETEGETEGQEDLKDTVETFEDEDKSLSIDDAVERLSISESDDSTTAVDASEAVKELSRDMSENENEEEHKEVPLMIAELAQKLTV</sequence>
<feature type="compositionally biased region" description="Low complexity" evidence="1">
    <location>
        <begin position="197"/>
        <end position="210"/>
    </location>
</feature>
<feature type="region of interest" description="Disordered" evidence="1">
    <location>
        <begin position="258"/>
        <end position="297"/>
    </location>
</feature>
<feature type="compositionally biased region" description="Basic and acidic residues" evidence="1">
    <location>
        <begin position="849"/>
        <end position="858"/>
    </location>
</feature>
<dbReference type="Proteomes" id="UP000696485">
    <property type="component" value="Unassembled WGS sequence"/>
</dbReference>